<protein>
    <recommendedName>
        <fullName evidence="4">NADH:ubiquinone reductase (non-electrogenic)</fullName>
        <ecNumber evidence="4">1.6.5.9</ecNumber>
    </recommendedName>
</protein>
<dbReference type="PRINTS" id="PR00411">
    <property type="entry name" value="PNDRDTASEI"/>
</dbReference>
<keyword evidence="5" id="KW-1003">Cell membrane</keyword>
<evidence type="ECO:0000256" key="3">
    <source>
        <dbReference type="ARBA" id="ARBA00005272"/>
    </source>
</evidence>
<comment type="catalytic activity">
    <reaction evidence="15">
        <text>a menaquinone + NADH + H(+) = a menaquinol + NAD(+)</text>
        <dbReference type="Rhea" id="RHEA:29235"/>
        <dbReference type="Rhea" id="RHEA-COMP:9537"/>
        <dbReference type="Rhea" id="RHEA-COMP:9539"/>
        <dbReference type="ChEBI" id="CHEBI:15378"/>
        <dbReference type="ChEBI" id="CHEBI:16374"/>
        <dbReference type="ChEBI" id="CHEBI:18151"/>
        <dbReference type="ChEBI" id="CHEBI:57540"/>
        <dbReference type="ChEBI" id="CHEBI:57945"/>
    </reaction>
</comment>
<comment type="similarity">
    <text evidence="3">Belongs to the NADH dehydrogenase family.</text>
</comment>
<dbReference type="EMBL" id="NCXM01000001">
    <property type="protein sequence ID" value="OSC32491.1"/>
    <property type="molecule type" value="Genomic_DNA"/>
</dbReference>
<feature type="domain" description="FAD/NAD(P)-binding" evidence="17">
    <location>
        <begin position="5"/>
        <end position="328"/>
    </location>
</feature>
<evidence type="ECO:0000256" key="1">
    <source>
        <dbReference type="ARBA" id="ARBA00001974"/>
    </source>
</evidence>
<evidence type="ECO:0000313" key="18">
    <source>
        <dbReference type="EMBL" id="OSC32491.1"/>
    </source>
</evidence>
<evidence type="ECO:0000256" key="6">
    <source>
        <dbReference type="ARBA" id="ARBA00022519"/>
    </source>
</evidence>
<evidence type="ECO:0000259" key="17">
    <source>
        <dbReference type="Pfam" id="PF07992"/>
    </source>
</evidence>
<dbReference type="PANTHER" id="PTHR43706:SF47">
    <property type="entry name" value="EXTERNAL NADH-UBIQUINONE OXIDOREDUCTASE 1, MITOCHONDRIAL-RELATED"/>
    <property type="match status" value="1"/>
</dbReference>
<keyword evidence="11" id="KW-0560">Oxidoreductase</keyword>
<dbReference type="InterPro" id="IPR045024">
    <property type="entry name" value="NDH-2"/>
</dbReference>
<dbReference type="FunFam" id="3.50.50.100:FF:000011">
    <property type="entry name" value="Membrane NADH dehydrogenase"/>
    <property type="match status" value="1"/>
</dbReference>
<keyword evidence="19" id="KW-1185">Reference proteome</keyword>
<dbReference type="Gene3D" id="3.50.50.100">
    <property type="match status" value="1"/>
</dbReference>
<evidence type="ECO:0000256" key="5">
    <source>
        <dbReference type="ARBA" id="ARBA00022475"/>
    </source>
</evidence>
<keyword evidence="13 16" id="KW-0472">Membrane</keyword>
<dbReference type="Pfam" id="PF07992">
    <property type="entry name" value="Pyr_redox_2"/>
    <property type="match status" value="1"/>
</dbReference>
<dbReference type="AlphaFoldDB" id="A0A1X2LEU1"/>
<dbReference type="RefSeq" id="WP_085288194.1">
    <property type="nucleotide sequence ID" value="NZ_NCXM01000001.1"/>
</dbReference>
<gene>
    <name evidence="18" type="ORF">B8W69_01565</name>
</gene>
<keyword evidence="12" id="KW-0520">NAD</keyword>
<evidence type="ECO:0000256" key="2">
    <source>
        <dbReference type="ARBA" id="ARBA00004377"/>
    </source>
</evidence>
<evidence type="ECO:0000256" key="8">
    <source>
        <dbReference type="ARBA" id="ARBA00022692"/>
    </source>
</evidence>
<dbReference type="GO" id="GO:0005886">
    <property type="term" value="C:plasma membrane"/>
    <property type="evidence" value="ECO:0007669"/>
    <property type="project" value="UniProtKB-SubCell"/>
</dbReference>
<comment type="caution">
    <text evidence="18">The sequence shown here is derived from an EMBL/GenBank/DDBJ whole genome shotgun (WGS) entry which is preliminary data.</text>
</comment>
<accession>A0A1X2LEU1</accession>
<evidence type="ECO:0000256" key="13">
    <source>
        <dbReference type="ARBA" id="ARBA00023136"/>
    </source>
</evidence>
<evidence type="ECO:0000256" key="16">
    <source>
        <dbReference type="SAM" id="Phobius"/>
    </source>
</evidence>
<dbReference type="GO" id="GO:0050136">
    <property type="term" value="F:NADH dehydrogenase (quinone) (non-electrogenic) activity"/>
    <property type="evidence" value="ECO:0007669"/>
    <property type="project" value="UniProtKB-EC"/>
</dbReference>
<evidence type="ECO:0000256" key="9">
    <source>
        <dbReference type="ARBA" id="ARBA00022827"/>
    </source>
</evidence>
<reference evidence="18 19" key="1">
    <citation type="submission" date="2017-04" db="EMBL/GenBank/DDBJ databases">
        <title>The new phylogeny of genus Mycobacterium.</title>
        <authorList>
            <person name="Tortoli E."/>
            <person name="Trovato A."/>
            <person name="Cirillo D.M."/>
        </authorList>
    </citation>
    <scope>NUCLEOTIDE SEQUENCE [LARGE SCALE GENOMIC DNA]</scope>
    <source>
        <strain evidence="18 19">DSM 45247</strain>
    </source>
</reference>
<dbReference type="PRINTS" id="PR00368">
    <property type="entry name" value="FADPNR"/>
</dbReference>
<dbReference type="Proteomes" id="UP000242320">
    <property type="component" value="Unassembled WGS sequence"/>
</dbReference>
<dbReference type="EC" id="1.6.5.9" evidence="4"/>
<evidence type="ECO:0000256" key="10">
    <source>
        <dbReference type="ARBA" id="ARBA00022989"/>
    </source>
</evidence>
<comment type="subcellular location">
    <subcellularLocation>
        <location evidence="2">Cell inner membrane</location>
        <topology evidence="2">Single-pass membrane protein</topology>
    </subcellularLocation>
</comment>
<organism evidence="18 19">
    <name type="scientific">Mycolicibacterium vulneris</name>
    <dbReference type="NCBI Taxonomy" id="547163"/>
    <lineage>
        <taxon>Bacteria</taxon>
        <taxon>Bacillati</taxon>
        <taxon>Actinomycetota</taxon>
        <taxon>Actinomycetes</taxon>
        <taxon>Mycobacteriales</taxon>
        <taxon>Mycobacteriaceae</taxon>
        <taxon>Mycolicibacterium</taxon>
    </lineage>
</organism>
<comment type="cofactor">
    <cofactor evidence="1">
        <name>FAD</name>
        <dbReference type="ChEBI" id="CHEBI:57692"/>
    </cofactor>
</comment>
<keyword evidence="7" id="KW-0285">Flavoprotein</keyword>
<feature type="transmembrane region" description="Helical" evidence="16">
    <location>
        <begin position="378"/>
        <end position="396"/>
    </location>
</feature>
<keyword evidence="8 16" id="KW-0812">Transmembrane</keyword>
<keyword evidence="9" id="KW-0274">FAD</keyword>
<evidence type="ECO:0000256" key="12">
    <source>
        <dbReference type="ARBA" id="ARBA00023027"/>
    </source>
</evidence>
<keyword evidence="10 16" id="KW-1133">Transmembrane helix</keyword>
<evidence type="ECO:0000256" key="11">
    <source>
        <dbReference type="ARBA" id="ARBA00023002"/>
    </source>
</evidence>
<evidence type="ECO:0000256" key="15">
    <source>
        <dbReference type="ARBA" id="ARBA00052097"/>
    </source>
</evidence>
<keyword evidence="6" id="KW-0997">Cell inner membrane</keyword>
<comment type="catalytic activity">
    <reaction evidence="14">
        <text>a quinone + NADH + H(+) = a quinol + NAD(+)</text>
        <dbReference type="Rhea" id="RHEA:46160"/>
        <dbReference type="ChEBI" id="CHEBI:15378"/>
        <dbReference type="ChEBI" id="CHEBI:24646"/>
        <dbReference type="ChEBI" id="CHEBI:57540"/>
        <dbReference type="ChEBI" id="CHEBI:57945"/>
        <dbReference type="ChEBI" id="CHEBI:132124"/>
        <dbReference type="EC" id="1.6.5.9"/>
    </reaction>
</comment>
<sequence>MSRHRVVIIGSGFGGLSAAKALKRADVDITVISKTTTHVFQPLLYQVATGILSEGDIAPTTRLILRRQQNVRVLWGDVSAIDLTAKTVKSHLMGMETVTPYDSLIVAAGAQQSYFGHDEYAAFAPGMKSIDDALELRGRILGAFEAAEVATDPAERKRRLTFVVVGAGPTGVELAGEIVQLAERTLAGAFRTITPSECRVILLDAAPAVLPPMGPKLGLKAQRRLEKMGVDIQLNAMVTAVDYMGITVKEKDGGERRIECACKVWAAGVQASSLGAMIAEQSDGTETDRAGRVIVEPDLTVKGHPYVFVVGDLMSVPGVPGMAQGAIQGAKYAATIIKQAAKGQDNPAERKPFKYFDKGSMALISRYSAVAKVGKLEFGGFIAWLAWLLLHLYYLIGHRNRIAAMFAWGLSFLGRTRGQMAITSQMIYARPVVDWLERQAQDGTLAAAERVDSVEKQAG</sequence>
<evidence type="ECO:0000256" key="14">
    <source>
        <dbReference type="ARBA" id="ARBA00047599"/>
    </source>
</evidence>
<dbReference type="PANTHER" id="PTHR43706">
    <property type="entry name" value="NADH DEHYDROGENASE"/>
    <property type="match status" value="1"/>
</dbReference>
<evidence type="ECO:0000256" key="4">
    <source>
        <dbReference type="ARBA" id="ARBA00012637"/>
    </source>
</evidence>
<evidence type="ECO:0000313" key="19">
    <source>
        <dbReference type="Proteomes" id="UP000242320"/>
    </source>
</evidence>
<dbReference type="InterPro" id="IPR036188">
    <property type="entry name" value="FAD/NAD-bd_sf"/>
</dbReference>
<dbReference type="SUPFAM" id="SSF51905">
    <property type="entry name" value="FAD/NAD(P)-binding domain"/>
    <property type="match status" value="1"/>
</dbReference>
<name>A0A1X2LEU1_9MYCO</name>
<proteinExistence type="inferred from homology"/>
<dbReference type="OrthoDB" id="9781621at2"/>
<dbReference type="InterPro" id="IPR023753">
    <property type="entry name" value="FAD/NAD-binding_dom"/>
</dbReference>
<evidence type="ECO:0000256" key="7">
    <source>
        <dbReference type="ARBA" id="ARBA00022630"/>
    </source>
</evidence>